<dbReference type="Proteomes" id="UP000007952">
    <property type="component" value="Chromosome"/>
</dbReference>
<dbReference type="STRING" id="859194.MHF_0438"/>
<reference evidence="1 2" key="1">
    <citation type="journal article" date="2011" name="J. Bacteriol.">
        <title>Complete genome sequences of two hemotropic Mycoplasmas, Mycoplasma haemofelis strain Ohio2 and Mycoplasma suis strain Illinois.</title>
        <authorList>
            <person name="Messick J.B."/>
            <person name="Santos A.P."/>
            <person name="Guimaraes A.M."/>
        </authorList>
    </citation>
    <scope>NUCLEOTIDE SEQUENCE [LARGE SCALE GENOMIC DNA]</scope>
    <source>
        <strain evidence="1 2">Ohio2</strain>
    </source>
</reference>
<sequence length="217" mass="23989">MSKLIPASLGALGAGGLGVGGLMVLKPWQSESVVTFKDKYSQALLDDKVDATIWTKKYEELKKVTPNHPKLVEAFEKTKAPADEARAKELLKEGCLAIYSLPVENSKHFSDFKSFCSKTNVDVSENKDWISEDVSSSKNKWDTALTSLKDYDPKVKGELDRELAKLKEGIKGSSETFPEDKKTLLKGWCDSAKSSIFEGRDSVVFKNQESFCKVPAA</sequence>
<dbReference type="AlphaFoldDB" id="F6FHA9"/>
<organism evidence="1 2">
    <name type="scientific">Mycoplasma haemofelis (strain Ohio2)</name>
    <dbReference type="NCBI Taxonomy" id="859194"/>
    <lineage>
        <taxon>Bacteria</taxon>
        <taxon>Bacillati</taxon>
        <taxon>Mycoplasmatota</taxon>
        <taxon>Mollicutes</taxon>
        <taxon>Mycoplasmataceae</taxon>
        <taxon>Mycoplasma</taxon>
    </lineage>
</organism>
<name>F6FHA9_MYCHI</name>
<dbReference type="BioCyc" id="MHAE859194:G1GR7-430-MONOMER"/>
<accession>F6FHA9</accession>
<gene>
    <name evidence="1" type="ordered locus">MHF_0438</name>
</gene>
<evidence type="ECO:0000313" key="1">
    <source>
        <dbReference type="EMBL" id="AEG72714.1"/>
    </source>
</evidence>
<protein>
    <submittedName>
        <fullName evidence="1">Uncharacterized protein</fullName>
    </submittedName>
</protein>
<reference key="2">
    <citation type="submission" date="2011-05" db="EMBL/GenBank/DDBJ databases">
        <title>The Genome of Mycoplasma haemofelis Strain Ohio2, a pathogenic hemoplasma of the cat.</title>
        <authorList>
            <person name="Santos A.P."/>
            <person name="Guimaraes A.M.S."/>
            <person name="SanMiguel P.J."/>
            <person name="Martin S.W."/>
            <person name="Messick J.B."/>
        </authorList>
    </citation>
    <scope>NUCLEOTIDE SEQUENCE</scope>
    <source>
        <strain>Ohio2</strain>
    </source>
</reference>
<proteinExistence type="predicted"/>
<dbReference type="KEGG" id="mhf:MHF_0438"/>
<dbReference type="EMBL" id="CP002808">
    <property type="protein sequence ID" value="AEG72714.1"/>
    <property type="molecule type" value="Genomic_DNA"/>
</dbReference>
<evidence type="ECO:0000313" key="2">
    <source>
        <dbReference type="Proteomes" id="UP000007952"/>
    </source>
</evidence>
<dbReference type="HOGENOM" id="CLU_096783_0_0_14"/>